<gene>
    <name evidence="2" type="ORF">PDE_05463</name>
</gene>
<accession>S8B735</accession>
<keyword evidence="1" id="KW-0812">Transmembrane</keyword>
<feature type="transmembrane region" description="Helical" evidence="1">
    <location>
        <begin position="135"/>
        <end position="156"/>
    </location>
</feature>
<protein>
    <submittedName>
        <fullName evidence="2">Uncharacterized protein</fullName>
    </submittedName>
</protein>
<dbReference type="EMBL" id="KB644412">
    <property type="protein sequence ID" value="EPS30512.1"/>
    <property type="molecule type" value="Genomic_DNA"/>
</dbReference>
<dbReference type="HOGENOM" id="CLU_113795_0_0_1"/>
<evidence type="ECO:0000313" key="2">
    <source>
        <dbReference type="EMBL" id="EPS30512.1"/>
    </source>
</evidence>
<evidence type="ECO:0000313" key="3">
    <source>
        <dbReference type="Proteomes" id="UP000019376"/>
    </source>
</evidence>
<dbReference type="eggNOG" id="ENOG502SG6B">
    <property type="taxonomic scope" value="Eukaryota"/>
</dbReference>
<keyword evidence="1" id="KW-0472">Membrane</keyword>
<dbReference type="AlphaFoldDB" id="S8B735"/>
<evidence type="ECO:0000256" key="1">
    <source>
        <dbReference type="SAM" id="Phobius"/>
    </source>
</evidence>
<dbReference type="Proteomes" id="UP000019376">
    <property type="component" value="Unassembled WGS sequence"/>
</dbReference>
<dbReference type="OrthoDB" id="5387214at2759"/>
<sequence>MDLHGLGVMGAQVTTSFKNNEEKMSSAPIVESTALSIQSTPTNTDHRCQDFDPHLGAKPYSPFYRHGSPAVSQEQLTLETKTTERDCSTLRDIESLGAFPTRNECARRSKLWEAEKPPRTCLQSLSRPQRMALKAAVAVVTVGTMIGIALGITAAVGGASWRQSTQQVALGG</sequence>
<reference evidence="2 3" key="1">
    <citation type="journal article" date="2013" name="PLoS ONE">
        <title>Genomic and secretomic analyses reveal unique features of the lignocellulolytic enzyme system of Penicillium decumbens.</title>
        <authorList>
            <person name="Liu G."/>
            <person name="Zhang L."/>
            <person name="Wei X."/>
            <person name="Zou G."/>
            <person name="Qin Y."/>
            <person name="Ma L."/>
            <person name="Li J."/>
            <person name="Zheng H."/>
            <person name="Wang S."/>
            <person name="Wang C."/>
            <person name="Xun L."/>
            <person name="Zhao G.-P."/>
            <person name="Zhou Z."/>
            <person name="Qu Y."/>
        </authorList>
    </citation>
    <scope>NUCLEOTIDE SEQUENCE [LARGE SCALE GENOMIC DNA]</scope>
    <source>
        <strain evidence="3">114-2 / CGMCC 5302</strain>
    </source>
</reference>
<organism evidence="2 3">
    <name type="scientific">Penicillium oxalicum (strain 114-2 / CGMCC 5302)</name>
    <name type="common">Penicillium decumbens</name>
    <dbReference type="NCBI Taxonomy" id="933388"/>
    <lineage>
        <taxon>Eukaryota</taxon>
        <taxon>Fungi</taxon>
        <taxon>Dikarya</taxon>
        <taxon>Ascomycota</taxon>
        <taxon>Pezizomycotina</taxon>
        <taxon>Eurotiomycetes</taxon>
        <taxon>Eurotiomycetidae</taxon>
        <taxon>Eurotiales</taxon>
        <taxon>Aspergillaceae</taxon>
        <taxon>Penicillium</taxon>
    </lineage>
</organism>
<proteinExistence type="predicted"/>
<name>S8B735_PENO1</name>
<keyword evidence="3" id="KW-1185">Reference proteome</keyword>
<keyword evidence="1" id="KW-1133">Transmembrane helix</keyword>
<dbReference type="PhylomeDB" id="S8B735"/>